<evidence type="ECO:0000256" key="1">
    <source>
        <dbReference type="ARBA" id="ARBA00022801"/>
    </source>
</evidence>
<evidence type="ECO:0000313" key="2">
    <source>
        <dbReference type="EMBL" id="HIX93905.1"/>
    </source>
</evidence>
<dbReference type="Gene3D" id="3.90.320.10">
    <property type="match status" value="1"/>
</dbReference>
<dbReference type="AlphaFoldDB" id="A0A9D2BSZ1"/>
<reference evidence="2" key="1">
    <citation type="journal article" date="2021" name="PeerJ">
        <title>Extensive microbial diversity within the chicken gut microbiome revealed by metagenomics and culture.</title>
        <authorList>
            <person name="Gilroy R."/>
            <person name="Ravi A."/>
            <person name="Getino M."/>
            <person name="Pursley I."/>
            <person name="Horton D.L."/>
            <person name="Alikhan N.F."/>
            <person name="Baker D."/>
            <person name="Gharbi K."/>
            <person name="Hall N."/>
            <person name="Watson M."/>
            <person name="Adriaenssens E.M."/>
            <person name="Foster-Nyarko E."/>
            <person name="Jarju S."/>
            <person name="Secka A."/>
            <person name="Antonio M."/>
            <person name="Oren A."/>
            <person name="Chaudhuri R.R."/>
            <person name="La Ragione R."/>
            <person name="Hildebrand F."/>
            <person name="Pallen M.J."/>
        </authorList>
    </citation>
    <scope>NUCLEOTIDE SEQUENCE</scope>
    <source>
        <strain evidence="2">ChiHecec2B26-7398</strain>
    </source>
</reference>
<reference evidence="2" key="2">
    <citation type="submission" date="2021-04" db="EMBL/GenBank/DDBJ databases">
        <authorList>
            <person name="Gilroy R."/>
        </authorList>
    </citation>
    <scope>NUCLEOTIDE SEQUENCE</scope>
    <source>
        <strain evidence="2">ChiHecec2B26-7398</strain>
    </source>
</reference>
<comment type="caution">
    <text evidence="2">The sequence shown here is derived from an EMBL/GenBank/DDBJ whole genome shotgun (WGS) entry which is preliminary data.</text>
</comment>
<dbReference type="GO" id="GO:0016787">
    <property type="term" value="F:hydrolase activity"/>
    <property type="evidence" value="ECO:0007669"/>
    <property type="project" value="UniProtKB-KW"/>
</dbReference>
<proteinExistence type="predicted"/>
<sequence length="94" mass="10843">MASDDYLMMSGLQHFCFCRRQWALIHLEQQWSENQRTAEGRLLHERCHDDALREKRGDLLTVRGMRVVSHRLRLAGACDVVEFHADPAGVPLQG</sequence>
<evidence type="ECO:0000313" key="3">
    <source>
        <dbReference type="Proteomes" id="UP000886751"/>
    </source>
</evidence>
<feature type="non-terminal residue" evidence="2">
    <location>
        <position position="94"/>
    </location>
</feature>
<name>A0A9D2BSZ1_9FIRM</name>
<accession>A0A9D2BSZ1</accession>
<protein>
    <submittedName>
        <fullName evidence="2">CRISPR-associated protein Cas4</fullName>
    </submittedName>
</protein>
<dbReference type="EMBL" id="DXEI01000011">
    <property type="protein sequence ID" value="HIX93905.1"/>
    <property type="molecule type" value="Genomic_DNA"/>
</dbReference>
<dbReference type="Proteomes" id="UP000886751">
    <property type="component" value="Unassembled WGS sequence"/>
</dbReference>
<gene>
    <name evidence="2" type="ORF">H9846_00375</name>
</gene>
<keyword evidence="1" id="KW-0378">Hydrolase</keyword>
<dbReference type="InterPro" id="IPR011604">
    <property type="entry name" value="PDDEXK-like_dom_sf"/>
</dbReference>
<organism evidence="2 3">
    <name type="scientific">Candidatus Gemmiger excrementipullorum</name>
    <dbReference type="NCBI Taxonomy" id="2838610"/>
    <lineage>
        <taxon>Bacteria</taxon>
        <taxon>Bacillati</taxon>
        <taxon>Bacillota</taxon>
        <taxon>Clostridia</taxon>
        <taxon>Eubacteriales</taxon>
        <taxon>Gemmiger</taxon>
    </lineage>
</organism>